<accession>A0A6M4MG54</accession>
<dbReference type="PANTHER" id="PTHR42160:SF1">
    <property type="entry name" value="URACIL-DNA GLYCOSYLASE SUPERFAMILY PROTEIN"/>
    <property type="match status" value="1"/>
</dbReference>
<reference evidence="3" key="1">
    <citation type="submission" date="2014-12" db="EMBL/GenBank/DDBJ databases">
        <title>Complete genome sequence of a multi-drug resistant Klebsiella pneumoniae.</title>
        <authorList>
            <person name="Hua X."/>
            <person name="Chen Q."/>
            <person name="Li X."/>
            <person name="Feng Y."/>
            <person name="Ruan Z."/>
            <person name="Yu Y."/>
        </authorList>
    </citation>
    <scope>NUCLEOTIDE SEQUENCE [LARGE SCALE GENOMIC DNA]</scope>
    <source>
        <strain evidence="3">5.12</strain>
    </source>
</reference>
<evidence type="ECO:0000313" key="2">
    <source>
        <dbReference type="EMBL" id="QJR81620.1"/>
    </source>
</evidence>
<dbReference type="SMART" id="SM00987">
    <property type="entry name" value="UreE_C"/>
    <property type="match status" value="1"/>
</dbReference>
<sequence length="196" mass="22315">MTEKNFSEIMQEVRQCTLCKEHLPHSPNPVLAASESSPLVIIGQAPGIVAHDSSTPWNDRSGDRLRDWLGMSRDTFYDTQCVSLVPMGFCFPGYLKGADAPPRKECAPAWHDLLFSRIKPEMTLLVGRYAQKYYLPQYKTLTEAVAQQAQTHSGMLVLPHPSGRNNRWLTRHPWFEDQVVPLLKKRVRTLITDRIA</sequence>
<dbReference type="RefSeq" id="WP_075610445.1">
    <property type="nucleotide sequence ID" value="NZ_CP052766.1"/>
</dbReference>
<evidence type="ECO:0000313" key="3">
    <source>
        <dbReference type="Proteomes" id="UP000219285"/>
    </source>
</evidence>
<dbReference type="Pfam" id="PF03167">
    <property type="entry name" value="UDG"/>
    <property type="match status" value="1"/>
</dbReference>
<dbReference type="SUPFAM" id="SSF52141">
    <property type="entry name" value="Uracil-DNA glycosylase-like"/>
    <property type="match status" value="1"/>
</dbReference>
<dbReference type="InterPro" id="IPR036895">
    <property type="entry name" value="Uracil-DNA_glycosylase-like_sf"/>
</dbReference>
<dbReference type="KEGG" id="apel:CA267_012995"/>
<dbReference type="Proteomes" id="UP000219285">
    <property type="component" value="Chromosome"/>
</dbReference>
<reference evidence="2 3" key="2">
    <citation type="submission" date="2020-04" db="EMBL/GenBank/DDBJ databases">
        <title>Complete genome sequence of Alteromonas pelagimontana 5.12T.</title>
        <authorList>
            <person name="Sinha R.K."/>
            <person name="Krishnan K.P."/>
            <person name="Kurian J.P."/>
        </authorList>
    </citation>
    <scope>NUCLEOTIDE SEQUENCE [LARGE SCALE GENOMIC DNA]</scope>
    <source>
        <strain evidence="2 3">5.12</strain>
    </source>
</reference>
<dbReference type="EMBL" id="CP052766">
    <property type="protein sequence ID" value="QJR81620.1"/>
    <property type="molecule type" value="Genomic_DNA"/>
</dbReference>
<gene>
    <name evidence="2" type="ORF">CA267_012995</name>
</gene>
<keyword evidence="3" id="KW-1185">Reference proteome</keyword>
<proteinExistence type="predicted"/>
<dbReference type="InterPro" id="IPR005122">
    <property type="entry name" value="Uracil-DNA_glycosylase-like"/>
</dbReference>
<dbReference type="AlphaFoldDB" id="A0A6M4MG54"/>
<organism evidence="2 3">
    <name type="scientific">Alteromonas pelagimontana</name>
    <dbReference type="NCBI Taxonomy" id="1858656"/>
    <lineage>
        <taxon>Bacteria</taxon>
        <taxon>Pseudomonadati</taxon>
        <taxon>Pseudomonadota</taxon>
        <taxon>Gammaproteobacteria</taxon>
        <taxon>Alteromonadales</taxon>
        <taxon>Alteromonadaceae</taxon>
        <taxon>Alteromonas/Salinimonas group</taxon>
        <taxon>Alteromonas</taxon>
    </lineage>
</organism>
<evidence type="ECO:0000259" key="1">
    <source>
        <dbReference type="SMART" id="SM00986"/>
    </source>
</evidence>
<name>A0A6M4MG54_9ALTE</name>
<dbReference type="Gene3D" id="3.40.470.10">
    <property type="entry name" value="Uracil-DNA glycosylase-like domain"/>
    <property type="match status" value="1"/>
</dbReference>
<dbReference type="PANTHER" id="PTHR42160">
    <property type="entry name" value="URACIL-DNA GLYCOSYLASE SUPERFAMILY PROTEIN"/>
    <property type="match status" value="1"/>
</dbReference>
<dbReference type="InterPro" id="IPR047124">
    <property type="entry name" value="HI_0220.2"/>
</dbReference>
<protein>
    <submittedName>
        <fullName evidence="2">Uracil-DNA glycosylase family protein</fullName>
    </submittedName>
</protein>
<feature type="domain" description="Uracil-DNA glycosylase-like" evidence="1">
    <location>
        <begin position="30"/>
        <end position="184"/>
    </location>
</feature>
<dbReference type="SMART" id="SM00986">
    <property type="entry name" value="UDG"/>
    <property type="match status" value="1"/>
</dbReference>
<dbReference type="CDD" id="cd10033">
    <property type="entry name" value="UDG_like"/>
    <property type="match status" value="1"/>
</dbReference>
<dbReference type="OrthoDB" id="9789139at2"/>